<accession>A0A1H4H1E4</accession>
<protein>
    <submittedName>
        <fullName evidence="2">Uncharacterized protein</fullName>
    </submittedName>
</protein>
<evidence type="ECO:0000256" key="1">
    <source>
        <dbReference type="SAM" id="Phobius"/>
    </source>
</evidence>
<keyword evidence="1" id="KW-0812">Transmembrane</keyword>
<reference evidence="2 3" key="1">
    <citation type="submission" date="2016-10" db="EMBL/GenBank/DDBJ databases">
        <authorList>
            <person name="de Groot N.N."/>
        </authorList>
    </citation>
    <scope>NUCLEOTIDE SEQUENCE [LARGE SCALE GENOMIC DNA]</scope>
    <source>
        <strain evidence="2 3">CCM7597</strain>
    </source>
</reference>
<keyword evidence="1" id="KW-1133">Transmembrane helix</keyword>
<sequence length="31" mass="3589">MFDKLSKLDMTYIILFILSLVFLYAAMTISS</sequence>
<evidence type="ECO:0000313" key="2">
    <source>
        <dbReference type="EMBL" id="SEB15566.1"/>
    </source>
</evidence>
<dbReference type="STRING" id="571932.SAMN05421743_12118"/>
<organism evidence="2 3">
    <name type="scientific">Thalassobacillus cyri</name>
    <dbReference type="NCBI Taxonomy" id="571932"/>
    <lineage>
        <taxon>Bacteria</taxon>
        <taxon>Bacillati</taxon>
        <taxon>Bacillota</taxon>
        <taxon>Bacilli</taxon>
        <taxon>Bacillales</taxon>
        <taxon>Bacillaceae</taxon>
        <taxon>Thalassobacillus</taxon>
    </lineage>
</organism>
<gene>
    <name evidence="2" type="ORF">SAMN05421743_12118</name>
</gene>
<keyword evidence="1" id="KW-0472">Membrane</keyword>
<dbReference type="EMBL" id="FNQR01000021">
    <property type="protein sequence ID" value="SEB15566.1"/>
    <property type="molecule type" value="Genomic_DNA"/>
</dbReference>
<dbReference type="Proteomes" id="UP000198584">
    <property type="component" value="Unassembled WGS sequence"/>
</dbReference>
<dbReference type="AlphaFoldDB" id="A0A1H4H1E4"/>
<evidence type="ECO:0000313" key="3">
    <source>
        <dbReference type="Proteomes" id="UP000198584"/>
    </source>
</evidence>
<feature type="transmembrane region" description="Helical" evidence="1">
    <location>
        <begin position="12"/>
        <end position="30"/>
    </location>
</feature>
<proteinExistence type="predicted"/>
<name>A0A1H4H1E4_9BACI</name>
<keyword evidence="3" id="KW-1185">Reference proteome</keyword>